<comment type="caution">
    <text evidence="9">The sequence shown here is derived from an EMBL/GenBank/DDBJ whole genome shotgun (WGS) entry which is preliminary data.</text>
</comment>
<dbReference type="PROSITE" id="PS50850">
    <property type="entry name" value="MFS"/>
    <property type="match status" value="1"/>
</dbReference>
<feature type="transmembrane region" description="Helical" evidence="7">
    <location>
        <begin position="173"/>
        <end position="194"/>
    </location>
</feature>
<dbReference type="PANTHER" id="PTHR43791:SF3">
    <property type="entry name" value="MAJOR FACILITATOR SUPERFAMILY (MFS) PROFILE DOMAIN-CONTAINING PROTEIN"/>
    <property type="match status" value="1"/>
</dbReference>
<dbReference type="FunFam" id="1.20.1250.20:FF:000013">
    <property type="entry name" value="MFS general substrate transporter"/>
    <property type="match status" value="1"/>
</dbReference>
<dbReference type="Pfam" id="PF07690">
    <property type="entry name" value="MFS_1"/>
    <property type="match status" value="1"/>
</dbReference>
<evidence type="ECO:0000256" key="4">
    <source>
        <dbReference type="ARBA" id="ARBA00022989"/>
    </source>
</evidence>
<feature type="transmembrane region" description="Helical" evidence="7">
    <location>
        <begin position="112"/>
        <end position="131"/>
    </location>
</feature>
<dbReference type="Gene3D" id="1.20.1250.20">
    <property type="entry name" value="MFS general substrate transporter like domains"/>
    <property type="match status" value="2"/>
</dbReference>
<keyword evidence="3 7" id="KW-0812">Transmembrane</keyword>
<dbReference type="SUPFAM" id="SSF103473">
    <property type="entry name" value="MFS general substrate transporter"/>
    <property type="match status" value="1"/>
</dbReference>
<feature type="transmembrane region" description="Helical" evidence="7">
    <location>
        <begin position="370"/>
        <end position="392"/>
    </location>
</feature>
<organism evidence="9 10">
    <name type="scientific">Tuber borchii</name>
    <name type="common">White truffle</name>
    <dbReference type="NCBI Taxonomy" id="42251"/>
    <lineage>
        <taxon>Eukaryota</taxon>
        <taxon>Fungi</taxon>
        <taxon>Dikarya</taxon>
        <taxon>Ascomycota</taxon>
        <taxon>Pezizomycotina</taxon>
        <taxon>Pezizomycetes</taxon>
        <taxon>Pezizales</taxon>
        <taxon>Tuberaceae</taxon>
        <taxon>Tuber</taxon>
    </lineage>
</organism>
<dbReference type="InterPro" id="IPR011701">
    <property type="entry name" value="MFS"/>
</dbReference>
<evidence type="ECO:0000256" key="7">
    <source>
        <dbReference type="SAM" id="Phobius"/>
    </source>
</evidence>
<protein>
    <submittedName>
        <fullName evidence="9">Major facilitator superfamily domain-containing protein</fullName>
    </submittedName>
</protein>
<dbReference type="GO" id="GO:0016020">
    <property type="term" value="C:membrane"/>
    <property type="evidence" value="ECO:0007669"/>
    <property type="project" value="UniProtKB-SubCell"/>
</dbReference>
<feature type="domain" description="Major facilitator superfamily (MFS) profile" evidence="8">
    <location>
        <begin position="46"/>
        <end position="464"/>
    </location>
</feature>
<evidence type="ECO:0000256" key="3">
    <source>
        <dbReference type="ARBA" id="ARBA00022692"/>
    </source>
</evidence>
<dbReference type="STRING" id="42251.A0A2T7A912"/>
<gene>
    <name evidence="9" type="ORF">B9Z19DRAFT_961108</name>
</gene>
<evidence type="ECO:0000256" key="6">
    <source>
        <dbReference type="SAM" id="MobiDB-lite"/>
    </source>
</evidence>
<accession>A0A2T7A912</accession>
<feature type="transmembrane region" description="Helical" evidence="7">
    <location>
        <begin position="404"/>
        <end position="425"/>
    </location>
</feature>
<keyword evidence="4 7" id="KW-1133">Transmembrane helix</keyword>
<feature type="transmembrane region" description="Helical" evidence="7">
    <location>
        <begin position="46"/>
        <end position="64"/>
    </location>
</feature>
<feature type="transmembrane region" description="Helical" evidence="7">
    <location>
        <begin position="281"/>
        <end position="301"/>
    </location>
</feature>
<feature type="transmembrane region" description="Helical" evidence="7">
    <location>
        <begin position="137"/>
        <end position="161"/>
    </location>
</feature>
<sequence>MSGEKVSYNVADSPEEVTPPQTSSMAESGVDIAYERKIIRKVDFRLLPILAALYSISIVDRINIGSAAVAGMTVDLGLNIGSRYSIVLMVFFIPYIIFELPSNLVLRRVGPAVWLSSIAFSWGVVTIGQGFIEDWRILVLCRVLSGFFEAGFLPGCIYLICSWYMRYEVQQRLAGFYFFTNLITAFSQVLAYGLMQMNGIQGLAGWRWIFIIVSLITVVIAFLAYIFVIDFPDKLLQRSKPFLTVSEVEIIKSRINRDRDDSQADPITWRIVVRHLSDWKLWIYALMFMNLGVPGYALAYFLPTILKGMGYSIGMSLLMSALPAIPGVVVCLGFGWWADKSRLRAPFIALGTLFIIAGLSMTAYSSHHRVRYFGVCLCTAGQLSNVPTLFAYQSNNIRMDSKRSVSSALLIGTGSIGGIFASNVFRAKDAPGYRNGFWAAIGCQFLNLLLLACMTVYFKRKNRQHKEGTLDKPLENHPEFTYTI</sequence>
<dbReference type="InterPro" id="IPR020846">
    <property type="entry name" value="MFS_dom"/>
</dbReference>
<dbReference type="AlphaFoldDB" id="A0A2T7A912"/>
<dbReference type="Proteomes" id="UP000244722">
    <property type="component" value="Unassembled WGS sequence"/>
</dbReference>
<dbReference type="OrthoDB" id="3639251at2759"/>
<comment type="subcellular location">
    <subcellularLocation>
        <location evidence="1">Membrane</location>
        <topology evidence="1">Multi-pass membrane protein</topology>
    </subcellularLocation>
</comment>
<feature type="region of interest" description="Disordered" evidence="6">
    <location>
        <begin position="1"/>
        <end position="24"/>
    </location>
</feature>
<dbReference type="InterPro" id="IPR036259">
    <property type="entry name" value="MFS_trans_sf"/>
</dbReference>
<reference evidence="9 10" key="1">
    <citation type="submission" date="2017-04" db="EMBL/GenBank/DDBJ databases">
        <title>Draft genome sequence of Tuber borchii Vittad., a whitish edible truffle.</title>
        <authorList>
            <consortium name="DOE Joint Genome Institute"/>
            <person name="Murat C."/>
            <person name="Kuo A."/>
            <person name="Barry K.W."/>
            <person name="Clum A."/>
            <person name="Dockter R.B."/>
            <person name="Fauchery L."/>
            <person name="Iotti M."/>
            <person name="Kohler A."/>
            <person name="Labutti K."/>
            <person name="Lindquist E.A."/>
            <person name="Lipzen A."/>
            <person name="Ohm R.A."/>
            <person name="Wang M."/>
            <person name="Grigoriev I.V."/>
            <person name="Zambonelli A."/>
            <person name="Martin F.M."/>
        </authorList>
    </citation>
    <scope>NUCLEOTIDE SEQUENCE [LARGE SCALE GENOMIC DNA]</scope>
    <source>
        <strain evidence="9 10">Tbo3840</strain>
    </source>
</reference>
<dbReference type="FunFam" id="1.20.1250.20:FF:000018">
    <property type="entry name" value="MFS transporter permease"/>
    <property type="match status" value="1"/>
</dbReference>
<evidence type="ECO:0000313" key="10">
    <source>
        <dbReference type="Proteomes" id="UP000244722"/>
    </source>
</evidence>
<dbReference type="GO" id="GO:0022857">
    <property type="term" value="F:transmembrane transporter activity"/>
    <property type="evidence" value="ECO:0007669"/>
    <property type="project" value="InterPro"/>
</dbReference>
<evidence type="ECO:0000259" key="8">
    <source>
        <dbReference type="PROSITE" id="PS50850"/>
    </source>
</evidence>
<dbReference type="PANTHER" id="PTHR43791">
    <property type="entry name" value="PERMEASE-RELATED"/>
    <property type="match status" value="1"/>
</dbReference>
<feature type="transmembrane region" description="Helical" evidence="7">
    <location>
        <begin position="206"/>
        <end position="228"/>
    </location>
</feature>
<feature type="transmembrane region" description="Helical" evidence="7">
    <location>
        <begin position="313"/>
        <end position="338"/>
    </location>
</feature>
<name>A0A2T7A912_TUBBO</name>
<evidence type="ECO:0000256" key="2">
    <source>
        <dbReference type="ARBA" id="ARBA00022448"/>
    </source>
</evidence>
<feature type="transmembrane region" description="Helical" evidence="7">
    <location>
        <begin position="437"/>
        <end position="458"/>
    </location>
</feature>
<feature type="transmembrane region" description="Helical" evidence="7">
    <location>
        <begin position="84"/>
        <end position="100"/>
    </location>
</feature>
<keyword evidence="10" id="KW-1185">Reference proteome</keyword>
<keyword evidence="2" id="KW-0813">Transport</keyword>
<keyword evidence="5 7" id="KW-0472">Membrane</keyword>
<evidence type="ECO:0000256" key="5">
    <source>
        <dbReference type="ARBA" id="ARBA00023136"/>
    </source>
</evidence>
<evidence type="ECO:0000256" key="1">
    <source>
        <dbReference type="ARBA" id="ARBA00004141"/>
    </source>
</evidence>
<dbReference type="EMBL" id="NESQ01000002">
    <property type="protein sequence ID" value="PUU84219.1"/>
    <property type="molecule type" value="Genomic_DNA"/>
</dbReference>
<proteinExistence type="predicted"/>
<evidence type="ECO:0000313" key="9">
    <source>
        <dbReference type="EMBL" id="PUU84219.1"/>
    </source>
</evidence>
<feature type="transmembrane region" description="Helical" evidence="7">
    <location>
        <begin position="345"/>
        <end position="364"/>
    </location>
</feature>